<feature type="region of interest" description="Disordered" evidence="1">
    <location>
        <begin position="79"/>
        <end position="107"/>
    </location>
</feature>
<evidence type="ECO:0000256" key="2">
    <source>
        <dbReference type="SAM" id="Phobius"/>
    </source>
</evidence>
<accession>A0A1A9WC75</accession>
<reference evidence="4" key="1">
    <citation type="submission" date="2014-03" db="EMBL/GenBank/DDBJ databases">
        <authorList>
            <person name="Aksoy S."/>
            <person name="Warren W."/>
            <person name="Wilson R.K."/>
        </authorList>
    </citation>
    <scope>NUCLEOTIDE SEQUENCE [LARGE SCALE GENOMIC DNA]</scope>
    <source>
        <strain evidence="4">IAEA</strain>
    </source>
</reference>
<reference evidence="3" key="2">
    <citation type="submission" date="2020-05" db="UniProtKB">
        <authorList>
            <consortium name="EnsemblMetazoa"/>
        </authorList>
    </citation>
    <scope>IDENTIFICATION</scope>
    <source>
        <strain evidence="3">IAEA</strain>
    </source>
</reference>
<proteinExistence type="predicted"/>
<evidence type="ECO:0000256" key="1">
    <source>
        <dbReference type="SAM" id="MobiDB-lite"/>
    </source>
</evidence>
<feature type="compositionally biased region" description="Polar residues" evidence="1">
    <location>
        <begin position="238"/>
        <end position="247"/>
    </location>
</feature>
<feature type="region of interest" description="Disordered" evidence="1">
    <location>
        <begin position="238"/>
        <end position="281"/>
    </location>
</feature>
<organism evidence="3 4">
    <name type="scientific">Glossina brevipalpis</name>
    <dbReference type="NCBI Taxonomy" id="37001"/>
    <lineage>
        <taxon>Eukaryota</taxon>
        <taxon>Metazoa</taxon>
        <taxon>Ecdysozoa</taxon>
        <taxon>Arthropoda</taxon>
        <taxon>Hexapoda</taxon>
        <taxon>Insecta</taxon>
        <taxon>Pterygota</taxon>
        <taxon>Neoptera</taxon>
        <taxon>Endopterygota</taxon>
        <taxon>Diptera</taxon>
        <taxon>Brachycera</taxon>
        <taxon>Muscomorpha</taxon>
        <taxon>Hippoboscoidea</taxon>
        <taxon>Glossinidae</taxon>
        <taxon>Glossina</taxon>
    </lineage>
</organism>
<dbReference type="EnsemblMetazoa" id="GBRI014153-RA">
    <property type="protein sequence ID" value="GBRI014153-PA"/>
    <property type="gene ID" value="GBRI014153"/>
</dbReference>
<keyword evidence="4" id="KW-1185">Reference proteome</keyword>
<protein>
    <submittedName>
        <fullName evidence="3">Uncharacterized protein</fullName>
    </submittedName>
</protein>
<name>A0A1A9WC75_9MUSC</name>
<dbReference type="VEuPathDB" id="VectorBase:GBRI014153"/>
<feature type="compositionally biased region" description="Polar residues" evidence="1">
    <location>
        <begin position="86"/>
        <end position="98"/>
    </location>
</feature>
<dbReference type="Proteomes" id="UP000091820">
    <property type="component" value="Unassembled WGS sequence"/>
</dbReference>
<evidence type="ECO:0000313" key="4">
    <source>
        <dbReference type="Proteomes" id="UP000091820"/>
    </source>
</evidence>
<feature type="transmembrane region" description="Helical" evidence="2">
    <location>
        <begin position="6"/>
        <end position="27"/>
    </location>
</feature>
<keyword evidence="2" id="KW-0812">Transmembrane</keyword>
<keyword evidence="2" id="KW-1133">Transmembrane helix</keyword>
<feature type="compositionally biased region" description="Low complexity" evidence="1">
    <location>
        <begin position="248"/>
        <end position="276"/>
    </location>
</feature>
<dbReference type="AlphaFoldDB" id="A0A1A9WC75"/>
<sequence>MDYLDYAWILWSYIPYMLCAFVLLTLVPKSIRRIVEFADANYEANRHKYHRCYAPDICCHSFDPELLPKQKPRKTVTRIYPKKQPLSEQQSSPSTKRNSVTDEPPNIYKRQVHTHTNVNKIAKMFESGGVQKKINRVTPTTILTSDLRKLSVDMEDHDNWFKREDIAKTKRKDSFVKLNNEEHLKKRFSQLSEDFEENNENSANVLNQLTRNESNELWHSNWRSEPIAVQRRSRNVPNNLTFAGTSATPSTVSPSQLSPLSSPPSTDSPLTSSPTQPNAPLINAMQSSLEDIYAAIARNAEETECFLYKGCRTLSPVTSIDDILSQRRLSRPLSAYSISDLLNDEPNSNTTNGLAETYVENFCCKILNKT</sequence>
<keyword evidence="2" id="KW-0472">Membrane</keyword>
<evidence type="ECO:0000313" key="3">
    <source>
        <dbReference type="EnsemblMetazoa" id="GBRI014153-PA"/>
    </source>
</evidence>